<dbReference type="InterPro" id="IPR022418">
    <property type="entry name" value="Porphobilinogen_deaminase_C"/>
</dbReference>
<comment type="miscellaneous">
    <text evidence="7">The porphobilinogen subunits are added to the dipyrromethane group.</text>
</comment>
<feature type="modified residue" description="S-(dipyrrolylmethanemethyl)cysteine" evidence="7">
    <location>
        <position position="241"/>
    </location>
</feature>
<dbReference type="EMBL" id="VUNQ01000003">
    <property type="protein sequence ID" value="MSU00284.1"/>
    <property type="molecule type" value="Genomic_DNA"/>
</dbReference>
<dbReference type="InterPro" id="IPR036803">
    <property type="entry name" value="Porphobilinogen_deaminase_C_sf"/>
</dbReference>
<evidence type="ECO:0000256" key="5">
    <source>
        <dbReference type="ARBA" id="ARBA00023244"/>
    </source>
</evidence>
<dbReference type="Proteomes" id="UP000469523">
    <property type="component" value="Unassembled WGS sequence"/>
</dbReference>
<dbReference type="PRINTS" id="PR00151">
    <property type="entry name" value="PORPHBDMNASE"/>
</dbReference>
<dbReference type="SUPFAM" id="SSF54782">
    <property type="entry name" value="Porphobilinogen deaminase (hydroxymethylbilane synthase), C-terminal domain"/>
    <property type="match status" value="1"/>
</dbReference>
<comment type="similarity">
    <text evidence="2 7">Belongs to the HMBS family.</text>
</comment>
<dbReference type="RefSeq" id="WP_154438686.1">
    <property type="nucleotide sequence ID" value="NZ_JAHLPJ010000001.1"/>
</dbReference>
<dbReference type="InterPro" id="IPR022417">
    <property type="entry name" value="Porphobilin_deaminase_N"/>
</dbReference>
<keyword evidence="11" id="KW-1185">Reference proteome</keyword>
<comment type="subunit">
    <text evidence="3 7">Monomer.</text>
</comment>
<dbReference type="InterPro" id="IPR000860">
    <property type="entry name" value="HemC"/>
</dbReference>
<dbReference type="FunFam" id="3.40.190.10:FF:000005">
    <property type="entry name" value="Porphobilinogen deaminase"/>
    <property type="match status" value="1"/>
</dbReference>
<dbReference type="NCBIfam" id="TIGR00212">
    <property type="entry name" value="hemC"/>
    <property type="match status" value="1"/>
</dbReference>
<dbReference type="PIRSF" id="PIRSF001438">
    <property type="entry name" value="4pyrrol_synth_OHMeBilane_synth"/>
    <property type="match status" value="1"/>
</dbReference>
<dbReference type="Pfam" id="PF01379">
    <property type="entry name" value="Porphobil_deam"/>
    <property type="match status" value="1"/>
</dbReference>
<keyword evidence="4 7" id="KW-0808">Transferase</keyword>
<proteinExistence type="inferred from homology"/>
<evidence type="ECO:0000256" key="3">
    <source>
        <dbReference type="ARBA" id="ARBA00011245"/>
    </source>
</evidence>
<sequence length="302" mass="33569">MKIIVGSRGSNLALTQTNMVIDSIKKVHPEIEFEVKVIKTKGDILKDIPIDKLGGKEIFIKEIEKELLDNTIHMAIHSMKDMPGELPKGLKLSFSPIREDYRDVLVLRQGLKSIDDIPQNGKIGTGSKRRKYQILKHREDLEVVGIRGNIETRISKIYTENLDGVILAAAGIHRLGLELGENMVYLDKDIVLPSPTQGILAIEIREDNHELEEILKSIAHEETGIQSKVERVFLKAVGGSCNVPVGAYCEVKEGKIRLEGLLGTVNGEKLVRRYIEGDIDQGEALGESLAKEILKEVNIIEG</sequence>
<dbReference type="SUPFAM" id="SSF53850">
    <property type="entry name" value="Periplasmic binding protein-like II"/>
    <property type="match status" value="1"/>
</dbReference>
<keyword evidence="5 7" id="KW-0627">Porphyrin biosynthesis</keyword>
<evidence type="ECO:0000259" key="9">
    <source>
        <dbReference type="Pfam" id="PF03900"/>
    </source>
</evidence>
<comment type="catalytic activity">
    <reaction evidence="6 7">
        <text>4 porphobilinogen + H2O = hydroxymethylbilane + 4 NH4(+)</text>
        <dbReference type="Rhea" id="RHEA:13185"/>
        <dbReference type="ChEBI" id="CHEBI:15377"/>
        <dbReference type="ChEBI" id="CHEBI:28938"/>
        <dbReference type="ChEBI" id="CHEBI:57845"/>
        <dbReference type="ChEBI" id="CHEBI:58126"/>
        <dbReference type="EC" id="2.5.1.61"/>
    </reaction>
</comment>
<dbReference type="PROSITE" id="PS00533">
    <property type="entry name" value="PORPHOBILINOGEN_DEAM"/>
    <property type="match status" value="1"/>
</dbReference>
<dbReference type="GO" id="GO:0004418">
    <property type="term" value="F:hydroxymethylbilane synthase activity"/>
    <property type="evidence" value="ECO:0007669"/>
    <property type="project" value="UniProtKB-UniRule"/>
</dbReference>
<comment type="cofactor">
    <cofactor evidence="7">
        <name>dipyrromethane</name>
        <dbReference type="ChEBI" id="CHEBI:60342"/>
    </cofactor>
    <text evidence="7">Binds 1 dipyrromethane group covalently.</text>
</comment>
<dbReference type="CDD" id="cd13647">
    <property type="entry name" value="PBP2_PBGD_2"/>
    <property type="match status" value="1"/>
</dbReference>
<dbReference type="HAMAP" id="MF_00260">
    <property type="entry name" value="Porphobil_deam"/>
    <property type="match status" value="1"/>
</dbReference>
<name>A0A6N7XUS4_9FIRM</name>
<reference evidence="10 11" key="1">
    <citation type="submission" date="2019-09" db="EMBL/GenBank/DDBJ databases">
        <title>In-depth cultivation of the pig gut microbiome towards novel bacterial diversity and tailored functional studies.</title>
        <authorList>
            <person name="Wylensek D."/>
            <person name="Hitch T.C.A."/>
            <person name="Clavel T."/>
        </authorList>
    </citation>
    <scope>NUCLEOTIDE SEQUENCE [LARGE SCALE GENOMIC DNA]</scope>
    <source>
        <strain evidence="10 11">WCA3-693-APC-4?</strain>
    </source>
</reference>
<evidence type="ECO:0000256" key="4">
    <source>
        <dbReference type="ARBA" id="ARBA00022679"/>
    </source>
</evidence>
<protein>
    <recommendedName>
        <fullName evidence="7">Porphobilinogen deaminase</fullName>
        <shortName evidence="7">PBG</shortName>
        <ecNumber evidence="7">2.5.1.61</ecNumber>
    </recommendedName>
    <alternativeName>
        <fullName evidence="7">Hydroxymethylbilane synthase</fullName>
        <shortName evidence="7">HMBS</shortName>
    </alternativeName>
    <alternativeName>
        <fullName evidence="7">Pre-uroporphyrinogen synthase</fullName>
    </alternativeName>
</protein>
<feature type="domain" description="Porphobilinogen deaminase N-terminal" evidence="8">
    <location>
        <begin position="3"/>
        <end position="212"/>
    </location>
</feature>
<accession>A0A6N7XUS4</accession>
<evidence type="ECO:0000259" key="8">
    <source>
        <dbReference type="Pfam" id="PF01379"/>
    </source>
</evidence>
<feature type="domain" description="Porphobilinogen deaminase C-terminal" evidence="9">
    <location>
        <begin position="227"/>
        <end position="294"/>
    </location>
</feature>
<evidence type="ECO:0000256" key="6">
    <source>
        <dbReference type="ARBA" id="ARBA00048169"/>
    </source>
</evidence>
<dbReference type="Pfam" id="PF03900">
    <property type="entry name" value="Porphobil_deamC"/>
    <property type="match status" value="1"/>
</dbReference>
<evidence type="ECO:0000256" key="1">
    <source>
        <dbReference type="ARBA" id="ARBA00002869"/>
    </source>
</evidence>
<comment type="function">
    <text evidence="1 7">Tetrapolymerization of the monopyrrole PBG into the hydroxymethylbilane pre-uroporphyrinogen in several discrete steps.</text>
</comment>
<dbReference type="AlphaFoldDB" id="A0A6N7XUS4"/>
<organism evidence="10 11">
    <name type="scientific">Tissierella pigra</name>
    <dbReference type="NCBI Taxonomy" id="2607614"/>
    <lineage>
        <taxon>Bacteria</taxon>
        <taxon>Bacillati</taxon>
        <taxon>Bacillota</taxon>
        <taxon>Tissierellia</taxon>
        <taxon>Tissierellales</taxon>
        <taxon>Tissierellaceae</taxon>
        <taxon>Tissierella</taxon>
    </lineage>
</organism>
<dbReference type="PANTHER" id="PTHR11557:SF0">
    <property type="entry name" value="PORPHOBILINOGEN DEAMINASE"/>
    <property type="match status" value="1"/>
</dbReference>
<dbReference type="GO" id="GO:0005737">
    <property type="term" value="C:cytoplasm"/>
    <property type="evidence" value="ECO:0007669"/>
    <property type="project" value="UniProtKB-UniRule"/>
</dbReference>
<dbReference type="PANTHER" id="PTHR11557">
    <property type="entry name" value="PORPHOBILINOGEN DEAMINASE"/>
    <property type="match status" value="1"/>
</dbReference>
<comment type="caution">
    <text evidence="10">The sequence shown here is derived from an EMBL/GenBank/DDBJ whole genome shotgun (WGS) entry which is preliminary data.</text>
</comment>
<dbReference type="Gene3D" id="3.30.160.40">
    <property type="entry name" value="Porphobilinogen deaminase, C-terminal domain"/>
    <property type="match status" value="1"/>
</dbReference>
<evidence type="ECO:0000313" key="10">
    <source>
        <dbReference type="EMBL" id="MSU00284.1"/>
    </source>
</evidence>
<dbReference type="Gene3D" id="3.40.190.10">
    <property type="entry name" value="Periplasmic binding protein-like II"/>
    <property type="match status" value="2"/>
</dbReference>
<gene>
    <name evidence="7 10" type="primary">hemC</name>
    <name evidence="10" type="ORF">FYJ83_02245</name>
</gene>
<evidence type="ECO:0000256" key="7">
    <source>
        <dbReference type="HAMAP-Rule" id="MF_00260"/>
    </source>
</evidence>
<evidence type="ECO:0000256" key="2">
    <source>
        <dbReference type="ARBA" id="ARBA00005638"/>
    </source>
</evidence>
<dbReference type="InterPro" id="IPR022419">
    <property type="entry name" value="Porphobilin_deaminase_cofac_BS"/>
</dbReference>
<evidence type="ECO:0000313" key="11">
    <source>
        <dbReference type="Proteomes" id="UP000469523"/>
    </source>
</evidence>
<dbReference type="GO" id="GO:0006782">
    <property type="term" value="P:protoporphyrinogen IX biosynthetic process"/>
    <property type="evidence" value="ECO:0007669"/>
    <property type="project" value="UniProtKB-UniRule"/>
</dbReference>
<dbReference type="EC" id="2.5.1.61" evidence="7"/>